<dbReference type="InterPro" id="IPR011010">
    <property type="entry name" value="DNA_brk_join_enz"/>
</dbReference>
<keyword evidence="7" id="KW-1185">Reference proteome</keyword>
<dbReference type="PROSITE" id="PS51898">
    <property type="entry name" value="TYR_RECOMBINASE"/>
    <property type="match status" value="1"/>
</dbReference>
<dbReference type="InterPro" id="IPR044068">
    <property type="entry name" value="CB"/>
</dbReference>
<keyword evidence="2" id="KW-0233">DNA recombination</keyword>
<dbReference type="EMBL" id="QETB01000001">
    <property type="protein sequence ID" value="PWF27107.1"/>
    <property type="molecule type" value="Genomic_DNA"/>
</dbReference>
<evidence type="ECO:0000256" key="1">
    <source>
        <dbReference type="ARBA" id="ARBA00023125"/>
    </source>
</evidence>
<name>A0A2V1KC63_9ACTO</name>
<dbReference type="RefSeq" id="WP_109092606.1">
    <property type="nucleotide sequence ID" value="NZ_QETB01000001.1"/>
</dbReference>
<dbReference type="SUPFAM" id="SSF56349">
    <property type="entry name" value="DNA breaking-rejoining enzymes"/>
    <property type="match status" value="1"/>
</dbReference>
<evidence type="ECO:0000256" key="2">
    <source>
        <dbReference type="ARBA" id="ARBA00023172"/>
    </source>
</evidence>
<dbReference type="GO" id="GO:0015074">
    <property type="term" value="P:DNA integration"/>
    <property type="evidence" value="ECO:0007669"/>
    <property type="project" value="InterPro"/>
</dbReference>
<comment type="caution">
    <text evidence="6">The sequence shown here is derived from an EMBL/GenBank/DDBJ whole genome shotgun (WGS) entry which is preliminary data.</text>
</comment>
<dbReference type="PANTHER" id="PTHR30349">
    <property type="entry name" value="PHAGE INTEGRASE-RELATED"/>
    <property type="match status" value="1"/>
</dbReference>
<feature type="domain" description="Core-binding (CB)" evidence="5">
    <location>
        <begin position="10"/>
        <end position="87"/>
    </location>
</feature>
<dbReference type="AlphaFoldDB" id="A0A2V1KC63"/>
<sequence length="285" mass="32048">MFTEKPSVSHRLTVLLADWELTMRSQSLSARTIEERIRAVVSVSSYSDVDADLLGPRQIEQWLASKPTAGTRWTYFTHLRAFFRWLEVTKQRVENPLLELIPPKRPKYNPRPIAEIHIKNTLAQKLRPSTRLQIQLAVVAGLRVSEIASITGSNYDPAAGVLTVESKGGQLKAIPLHSELRDAINEMHLPSRGYWFPSPKGGHISGKSVSQNIREAFSRAGVTIQAHQLRHSFGTQLLGNGADIRVVQTLMRHESIQSTAIYTQVSEPQQSDALELLTYHNERTE</sequence>
<evidence type="ECO:0000256" key="3">
    <source>
        <dbReference type="PROSITE-ProRule" id="PRU01248"/>
    </source>
</evidence>
<dbReference type="InterPro" id="IPR002104">
    <property type="entry name" value="Integrase_catalytic"/>
</dbReference>
<accession>A0A2V1KC63</accession>
<organism evidence="6 7">
    <name type="scientific">Ancrocorticia populi</name>
    <dbReference type="NCBI Taxonomy" id="2175228"/>
    <lineage>
        <taxon>Bacteria</taxon>
        <taxon>Bacillati</taxon>
        <taxon>Actinomycetota</taxon>
        <taxon>Actinomycetes</taxon>
        <taxon>Actinomycetales</taxon>
        <taxon>Actinomycetaceae</taxon>
        <taxon>Ancrocorticia</taxon>
    </lineage>
</organism>
<dbReference type="GO" id="GO:0003677">
    <property type="term" value="F:DNA binding"/>
    <property type="evidence" value="ECO:0007669"/>
    <property type="project" value="UniProtKB-UniRule"/>
</dbReference>
<evidence type="ECO:0000259" key="5">
    <source>
        <dbReference type="PROSITE" id="PS51900"/>
    </source>
</evidence>
<evidence type="ECO:0000259" key="4">
    <source>
        <dbReference type="PROSITE" id="PS51898"/>
    </source>
</evidence>
<reference evidence="7" key="1">
    <citation type="submission" date="2018-05" db="EMBL/GenBank/DDBJ databases">
        <authorList>
            <person name="Li Y."/>
        </authorList>
    </citation>
    <scope>NUCLEOTIDE SEQUENCE [LARGE SCALE GENOMIC DNA]</scope>
    <source>
        <strain evidence="7">sk1b4</strain>
    </source>
</reference>
<dbReference type="Proteomes" id="UP000245283">
    <property type="component" value="Unassembled WGS sequence"/>
</dbReference>
<gene>
    <name evidence="6" type="ORF">DD236_01490</name>
</gene>
<dbReference type="OrthoDB" id="1822491at2"/>
<dbReference type="PANTHER" id="PTHR30349:SF64">
    <property type="entry name" value="PROPHAGE INTEGRASE INTD-RELATED"/>
    <property type="match status" value="1"/>
</dbReference>
<keyword evidence="1 3" id="KW-0238">DNA-binding</keyword>
<evidence type="ECO:0000313" key="7">
    <source>
        <dbReference type="Proteomes" id="UP000245283"/>
    </source>
</evidence>
<dbReference type="Gene3D" id="1.10.443.10">
    <property type="entry name" value="Intergrase catalytic core"/>
    <property type="match status" value="1"/>
</dbReference>
<dbReference type="InterPro" id="IPR013762">
    <property type="entry name" value="Integrase-like_cat_sf"/>
</dbReference>
<feature type="domain" description="Tyr recombinase" evidence="4">
    <location>
        <begin position="108"/>
        <end position="275"/>
    </location>
</feature>
<proteinExistence type="predicted"/>
<dbReference type="GO" id="GO:0006310">
    <property type="term" value="P:DNA recombination"/>
    <property type="evidence" value="ECO:0007669"/>
    <property type="project" value="UniProtKB-KW"/>
</dbReference>
<dbReference type="Pfam" id="PF00589">
    <property type="entry name" value="Phage_integrase"/>
    <property type="match status" value="1"/>
</dbReference>
<protein>
    <submittedName>
        <fullName evidence="6">Tyrosine recombinase</fullName>
    </submittedName>
</protein>
<dbReference type="InterPro" id="IPR050090">
    <property type="entry name" value="Tyrosine_recombinase_XerCD"/>
</dbReference>
<evidence type="ECO:0000313" key="6">
    <source>
        <dbReference type="EMBL" id="PWF27107.1"/>
    </source>
</evidence>
<dbReference type="PROSITE" id="PS51900">
    <property type="entry name" value="CB"/>
    <property type="match status" value="1"/>
</dbReference>